<keyword evidence="3" id="KW-1185">Reference proteome</keyword>
<proteinExistence type="predicted"/>
<comment type="caution">
    <text evidence="2">The sequence shown here is derived from an EMBL/GenBank/DDBJ whole genome shotgun (WGS) entry which is preliminary data.</text>
</comment>
<name>A0AAN6X0Z3_9PEZI</name>
<dbReference type="Proteomes" id="UP001302126">
    <property type="component" value="Unassembled WGS sequence"/>
</dbReference>
<protein>
    <submittedName>
        <fullName evidence="2">Uncharacterized protein</fullName>
    </submittedName>
</protein>
<dbReference type="AlphaFoldDB" id="A0AAN6X0Z3"/>
<reference evidence="2" key="2">
    <citation type="submission" date="2023-05" db="EMBL/GenBank/DDBJ databases">
        <authorList>
            <consortium name="Lawrence Berkeley National Laboratory"/>
            <person name="Steindorff A."/>
            <person name="Hensen N."/>
            <person name="Bonometti L."/>
            <person name="Westerberg I."/>
            <person name="Brannstrom I.O."/>
            <person name="Guillou S."/>
            <person name="Cros-Aarteil S."/>
            <person name="Calhoun S."/>
            <person name="Haridas S."/>
            <person name="Kuo A."/>
            <person name="Mondo S."/>
            <person name="Pangilinan J."/>
            <person name="Riley R."/>
            <person name="Labutti K."/>
            <person name="Andreopoulos B."/>
            <person name="Lipzen A."/>
            <person name="Chen C."/>
            <person name="Yanf M."/>
            <person name="Daum C."/>
            <person name="Ng V."/>
            <person name="Clum A."/>
            <person name="Ohm R."/>
            <person name="Martin F."/>
            <person name="Silar P."/>
            <person name="Natvig D."/>
            <person name="Lalanne C."/>
            <person name="Gautier V."/>
            <person name="Ament-Velasquez S.L."/>
            <person name="Kruys A."/>
            <person name="Hutchinson M.I."/>
            <person name="Powell A.J."/>
            <person name="Barry K."/>
            <person name="Miller A.N."/>
            <person name="Grigoriev I.V."/>
            <person name="Debuchy R."/>
            <person name="Gladieux P."/>
            <person name="Thoren M.H."/>
            <person name="Johannesson H."/>
        </authorList>
    </citation>
    <scope>NUCLEOTIDE SEQUENCE</scope>
    <source>
        <strain evidence="2">PSN309</strain>
    </source>
</reference>
<evidence type="ECO:0000313" key="2">
    <source>
        <dbReference type="EMBL" id="KAK4191819.1"/>
    </source>
</evidence>
<sequence>MPSTKTQIRLEPASQPASQPTSQSASYPQRPKPTLLTLPLEIRLEIYRHLLHLHPLERPDLAPGYPAPKPSPYLTTPVYLPPSSSFRPQGVIPTPLLLSCRQLSRETSHLPFHENEFIFPIFFTSGLTMAHAFLRRLSKLSNHGLCLANEMRYVRLAVHVIDFLSSERLHLWEELCATHWSTGLRGLRLSLTAGGQPDDHDARRKWWCNRQEDLLIQNFGRAVWGCPALDLRAATTTSPASGGKMKPPPAAWRWVDSGLKNLTGLRRLEVELAGGLFNTLGEGGKVEWCEQLARRLNEGRGEEEGEGERVRVVCVKKVKT</sequence>
<dbReference type="PANTHER" id="PTHR42085">
    <property type="entry name" value="F-BOX DOMAIN-CONTAINING PROTEIN"/>
    <property type="match status" value="1"/>
</dbReference>
<reference evidence="2" key="1">
    <citation type="journal article" date="2023" name="Mol. Phylogenet. Evol.">
        <title>Genome-scale phylogeny and comparative genomics of the fungal order Sordariales.</title>
        <authorList>
            <person name="Hensen N."/>
            <person name="Bonometti L."/>
            <person name="Westerberg I."/>
            <person name="Brannstrom I.O."/>
            <person name="Guillou S."/>
            <person name="Cros-Aarteil S."/>
            <person name="Calhoun S."/>
            <person name="Haridas S."/>
            <person name="Kuo A."/>
            <person name="Mondo S."/>
            <person name="Pangilinan J."/>
            <person name="Riley R."/>
            <person name="LaButti K."/>
            <person name="Andreopoulos B."/>
            <person name="Lipzen A."/>
            <person name="Chen C."/>
            <person name="Yan M."/>
            <person name="Daum C."/>
            <person name="Ng V."/>
            <person name="Clum A."/>
            <person name="Steindorff A."/>
            <person name="Ohm R.A."/>
            <person name="Martin F."/>
            <person name="Silar P."/>
            <person name="Natvig D.O."/>
            <person name="Lalanne C."/>
            <person name="Gautier V."/>
            <person name="Ament-Velasquez S.L."/>
            <person name="Kruys A."/>
            <person name="Hutchinson M.I."/>
            <person name="Powell A.J."/>
            <person name="Barry K."/>
            <person name="Miller A.N."/>
            <person name="Grigoriev I.V."/>
            <person name="Debuchy R."/>
            <person name="Gladieux P."/>
            <person name="Hiltunen Thoren M."/>
            <person name="Johannesson H."/>
        </authorList>
    </citation>
    <scope>NUCLEOTIDE SEQUENCE</scope>
    <source>
        <strain evidence="2">PSN309</strain>
    </source>
</reference>
<organism evidence="2 3">
    <name type="scientific">Podospora australis</name>
    <dbReference type="NCBI Taxonomy" id="1536484"/>
    <lineage>
        <taxon>Eukaryota</taxon>
        <taxon>Fungi</taxon>
        <taxon>Dikarya</taxon>
        <taxon>Ascomycota</taxon>
        <taxon>Pezizomycotina</taxon>
        <taxon>Sordariomycetes</taxon>
        <taxon>Sordariomycetidae</taxon>
        <taxon>Sordariales</taxon>
        <taxon>Podosporaceae</taxon>
        <taxon>Podospora</taxon>
    </lineage>
</organism>
<feature type="region of interest" description="Disordered" evidence="1">
    <location>
        <begin position="1"/>
        <end position="32"/>
    </location>
</feature>
<dbReference type="EMBL" id="MU864357">
    <property type="protein sequence ID" value="KAK4191819.1"/>
    <property type="molecule type" value="Genomic_DNA"/>
</dbReference>
<evidence type="ECO:0000313" key="3">
    <source>
        <dbReference type="Proteomes" id="UP001302126"/>
    </source>
</evidence>
<dbReference type="PANTHER" id="PTHR42085:SF1">
    <property type="entry name" value="F-BOX DOMAIN-CONTAINING PROTEIN"/>
    <property type="match status" value="1"/>
</dbReference>
<dbReference type="InterPro" id="IPR038883">
    <property type="entry name" value="AN11006-like"/>
</dbReference>
<gene>
    <name evidence="2" type="ORF">QBC35DRAFT_374983</name>
</gene>
<evidence type="ECO:0000256" key="1">
    <source>
        <dbReference type="SAM" id="MobiDB-lite"/>
    </source>
</evidence>
<accession>A0AAN6X0Z3</accession>
<feature type="compositionally biased region" description="Low complexity" evidence="1">
    <location>
        <begin position="12"/>
        <end position="29"/>
    </location>
</feature>